<dbReference type="AlphaFoldDB" id="A0A376LDL1"/>
<evidence type="ECO:0000313" key="3">
    <source>
        <dbReference type="EMBL" id="STF42373.1"/>
    </source>
</evidence>
<gene>
    <name evidence="3" type="ORF">NCTC7928_03008</name>
</gene>
<evidence type="ECO:0000259" key="2">
    <source>
        <dbReference type="Pfam" id="PF01610"/>
    </source>
</evidence>
<dbReference type="Pfam" id="PF01610">
    <property type="entry name" value="DDE_Tnp_ISL3"/>
    <property type="match status" value="1"/>
</dbReference>
<protein>
    <submittedName>
        <fullName evidence="3">Putative transposase</fullName>
    </submittedName>
</protein>
<accession>A0A376LDL1</accession>
<sequence length="101" mass="11740">MWLREQMQQTSQCWTLKELAKNIWDRPWSTERRNDWLQWISLASECDVPMMKNAAKTIKKTVIRNTECNASSRLEWKCGGAEQQDQTAEDKGQGIPKPGTL</sequence>
<feature type="region of interest" description="Disordered" evidence="1">
    <location>
        <begin position="79"/>
        <end position="101"/>
    </location>
</feature>
<dbReference type="EMBL" id="UGAB01000002">
    <property type="protein sequence ID" value="STF42373.1"/>
    <property type="molecule type" value="Genomic_DNA"/>
</dbReference>
<proteinExistence type="predicted"/>
<evidence type="ECO:0000256" key="1">
    <source>
        <dbReference type="SAM" id="MobiDB-lite"/>
    </source>
</evidence>
<reference evidence="3 4" key="1">
    <citation type="submission" date="2018-06" db="EMBL/GenBank/DDBJ databases">
        <authorList>
            <consortium name="Pathogen Informatics"/>
            <person name="Doyle S."/>
        </authorList>
    </citation>
    <scope>NUCLEOTIDE SEQUENCE [LARGE SCALE GENOMIC DNA]</scope>
    <source>
        <strain evidence="3 4">NCTC7928</strain>
    </source>
</reference>
<feature type="domain" description="Transposase IS204/IS1001/IS1096/IS1165 DDE" evidence="2">
    <location>
        <begin position="3"/>
        <end position="61"/>
    </location>
</feature>
<organism evidence="3 4">
    <name type="scientific">Escherichia coli</name>
    <dbReference type="NCBI Taxonomy" id="562"/>
    <lineage>
        <taxon>Bacteria</taxon>
        <taxon>Pseudomonadati</taxon>
        <taxon>Pseudomonadota</taxon>
        <taxon>Gammaproteobacteria</taxon>
        <taxon>Enterobacterales</taxon>
        <taxon>Enterobacteriaceae</taxon>
        <taxon>Escherichia</taxon>
    </lineage>
</organism>
<dbReference type="Proteomes" id="UP000254877">
    <property type="component" value="Unassembled WGS sequence"/>
</dbReference>
<name>A0A376LDL1_ECOLX</name>
<evidence type="ECO:0000313" key="4">
    <source>
        <dbReference type="Proteomes" id="UP000254877"/>
    </source>
</evidence>
<dbReference type="InterPro" id="IPR002560">
    <property type="entry name" value="Transposase_DDE"/>
</dbReference>